<evidence type="ECO:0000313" key="4">
    <source>
        <dbReference type="Proteomes" id="UP001187682"/>
    </source>
</evidence>
<comment type="caution">
    <text evidence="3">The sequence shown here is derived from an EMBL/GenBank/DDBJ whole genome shotgun (WGS) entry which is preliminary data.</text>
</comment>
<dbReference type="PANTHER" id="PTHR28297">
    <property type="entry name" value="FUNGAL PROTEIN"/>
    <property type="match status" value="1"/>
</dbReference>
<name>A0AAE8N1T2_9PEZI</name>
<dbReference type="Pfam" id="PF10445">
    <property type="entry name" value="DUF2456"/>
    <property type="match status" value="1"/>
</dbReference>
<dbReference type="AlphaFoldDB" id="A0AAE8N1T2"/>
<keyword evidence="2" id="KW-0812">Transmembrane</keyword>
<feature type="region of interest" description="Disordered" evidence="1">
    <location>
        <begin position="135"/>
        <end position="215"/>
    </location>
</feature>
<evidence type="ECO:0000256" key="1">
    <source>
        <dbReference type="SAM" id="MobiDB-lite"/>
    </source>
</evidence>
<feature type="transmembrane region" description="Helical" evidence="2">
    <location>
        <begin position="265"/>
        <end position="288"/>
    </location>
</feature>
<keyword evidence="2" id="KW-0472">Membrane</keyword>
<evidence type="ECO:0000313" key="3">
    <source>
        <dbReference type="EMBL" id="SPO04775.1"/>
    </source>
</evidence>
<feature type="transmembrane region" description="Helical" evidence="2">
    <location>
        <begin position="223"/>
        <end position="245"/>
    </location>
</feature>
<feature type="compositionally biased region" description="Basic and acidic residues" evidence="1">
    <location>
        <begin position="175"/>
        <end position="186"/>
    </location>
</feature>
<proteinExistence type="predicted"/>
<sequence>MGSVLRPSGEKSPPPPHQDVEAQPSFLRRMLRGPGAPRAATDRLTAGQAAYVFGMHGLGSLVISGGVNFGIACAMYLTPDPKNPISLFRLPNTLAGDAALTIIIQVLVTWLIEWAIVTSDLRAGKVAPLAWGLGPTTSTSTSTSSSASSSSSGSRLGSRARIRWALGLPHPTSGPHDDDTSRERSPGHSPARGAHSHDTKRPPHPAPKPKTPALPLSKHPARILALLVPSFVLLWPPSLPILMALGTKTATGADYVYASKWAPEIFKLVLGGVLGLLVTPVMALFWLVREGIGA</sequence>
<protein>
    <submittedName>
        <fullName evidence="3">Uncharacterized protein</fullName>
    </submittedName>
</protein>
<dbReference type="InterPro" id="IPR018852">
    <property type="entry name" value="DUF2456"/>
</dbReference>
<feature type="compositionally biased region" description="Low complexity" evidence="1">
    <location>
        <begin position="136"/>
        <end position="154"/>
    </location>
</feature>
<feature type="transmembrane region" description="Helical" evidence="2">
    <location>
        <begin position="98"/>
        <end position="117"/>
    </location>
</feature>
<dbReference type="PANTHER" id="PTHR28297:SF1">
    <property type="entry name" value="FUNGAL PROTEIN"/>
    <property type="match status" value="1"/>
</dbReference>
<feature type="region of interest" description="Disordered" evidence="1">
    <location>
        <begin position="1"/>
        <end position="21"/>
    </location>
</feature>
<feature type="transmembrane region" description="Helical" evidence="2">
    <location>
        <begin position="58"/>
        <end position="78"/>
    </location>
</feature>
<organism evidence="3 4">
    <name type="scientific">Cephalotrichum gorgonifer</name>
    <dbReference type="NCBI Taxonomy" id="2041049"/>
    <lineage>
        <taxon>Eukaryota</taxon>
        <taxon>Fungi</taxon>
        <taxon>Dikarya</taxon>
        <taxon>Ascomycota</taxon>
        <taxon>Pezizomycotina</taxon>
        <taxon>Sordariomycetes</taxon>
        <taxon>Hypocreomycetidae</taxon>
        <taxon>Microascales</taxon>
        <taxon>Microascaceae</taxon>
        <taxon>Cephalotrichum</taxon>
    </lineage>
</organism>
<reference evidence="3" key="1">
    <citation type="submission" date="2018-03" db="EMBL/GenBank/DDBJ databases">
        <authorList>
            <person name="Guldener U."/>
        </authorList>
    </citation>
    <scope>NUCLEOTIDE SEQUENCE</scope>
</reference>
<dbReference type="EMBL" id="ONZQ02000011">
    <property type="protein sequence ID" value="SPO04775.1"/>
    <property type="molecule type" value="Genomic_DNA"/>
</dbReference>
<gene>
    <name evidence="3" type="ORF">DNG_07460</name>
</gene>
<accession>A0AAE8N1T2</accession>
<keyword evidence="2" id="KW-1133">Transmembrane helix</keyword>
<evidence type="ECO:0000256" key="2">
    <source>
        <dbReference type="SAM" id="Phobius"/>
    </source>
</evidence>
<dbReference type="Proteomes" id="UP001187682">
    <property type="component" value="Unassembled WGS sequence"/>
</dbReference>
<keyword evidence="4" id="KW-1185">Reference proteome</keyword>